<evidence type="ECO:0008006" key="4">
    <source>
        <dbReference type="Google" id="ProtNLM"/>
    </source>
</evidence>
<gene>
    <name evidence="2" type="ORF">GE061_018095</name>
</gene>
<reference evidence="2" key="1">
    <citation type="journal article" date="2021" name="Mol. Ecol. Resour.">
        <title>Apolygus lucorum genome provides insights into omnivorousness and mesophyll feeding.</title>
        <authorList>
            <person name="Liu Y."/>
            <person name="Liu H."/>
            <person name="Wang H."/>
            <person name="Huang T."/>
            <person name="Liu B."/>
            <person name="Yang B."/>
            <person name="Yin L."/>
            <person name="Li B."/>
            <person name="Zhang Y."/>
            <person name="Zhang S."/>
            <person name="Jiang F."/>
            <person name="Zhang X."/>
            <person name="Ren Y."/>
            <person name="Wang B."/>
            <person name="Wang S."/>
            <person name="Lu Y."/>
            <person name="Wu K."/>
            <person name="Fan W."/>
            <person name="Wang G."/>
        </authorList>
    </citation>
    <scope>NUCLEOTIDE SEQUENCE</scope>
    <source>
        <strain evidence="2">12Hb</strain>
    </source>
</reference>
<dbReference type="Proteomes" id="UP000466442">
    <property type="component" value="Unassembled WGS sequence"/>
</dbReference>
<dbReference type="InterPro" id="IPR036249">
    <property type="entry name" value="Thioredoxin-like_sf"/>
</dbReference>
<sequence>MLFKKLLIFFSVVVVALCEPDSLEQVDDEELLALFRNEKHVVVLFTKSNCPECDKLETALTNIREDLVETCGAWVVKASGSPLVKLYSPTKEPAIVFFRHGVPLLYD</sequence>
<dbReference type="EMBL" id="WIXP02000008">
    <property type="protein sequence ID" value="KAF6206859.1"/>
    <property type="molecule type" value="Genomic_DNA"/>
</dbReference>
<accession>A0A8S9XE75</accession>
<comment type="caution">
    <text evidence="2">The sequence shown here is derived from an EMBL/GenBank/DDBJ whole genome shotgun (WGS) entry which is preliminary data.</text>
</comment>
<evidence type="ECO:0000313" key="2">
    <source>
        <dbReference type="EMBL" id="KAF6206859.1"/>
    </source>
</evidence>
<dbReference type="SUPFAM" id="SSF52833">
    <property type="entry name" value="Thioredoxin-like"/>
    <property type="match status" value="1"/>
</dbReference>
<dbReference type="Gene3D" id="3.40.30.10">
    <property type="entry name" value="Glutaredoxin"/>
    <property type="match status" value="1"/>
</dbReference>
<organism evidence="2 3">
    <name type="scientific">Apolygus lucorum</name>
    <name type="common">Small green plant bug</name>
    <name type="synonym">Lygocoris lucorum</name>
    <dbReference type="NCBI Taxonomy" id="248454"/>
    <lineage>
        <taxon>Eukaryota</taxon>
        <taxon>Metazoa</taxon>
        <taxon>Ecdysozoa</taxon>
        <taxon>Arthropoda</taxon>
        <taxon>Hexapoda</taxon>
        <taxon>Insecta</taxon>
        <taxon>Pterygota</taxon>
        <taxon>Neoptera</taxon>
        <taxon>Paraneoptera</taxon>
        <taxon>Hemiptera</taxon>
        <taxon>Heteroptera</taxon>
        <taxon>Panheteroptera</taxon>
        <taxon>Cimicomorpha</taxon>
        <taxon>Miridae</taxon>
        <taxon>Mirini</taxon>
        <taxon>Apolygus</taxon>
    </lineage>
</organism>
<protein>
    <recommendedName>
        <fullName evidence="4">Thioredoxin domain-containing protein</fullName>
    </recommendedName>
</protein>
<dbReference type="OrthoDB" id="72053at2759"/>
<name>A0A8S9XE75_APOLU</name>
<evidence type="ECO:0000256" key="1">
    <source>
        <dbReference type="SAM" id="SignalP"/>
    </source>
</evidence>
<proteinExistence type="predicted"/>
<feature type="non-terminal residue" evidence="2">
    <location>
        <position position="107"/>
    </location>
</feature>
<keyword evidence="1" id="KW-0732">Signal</keyword>
<feature type="chain" id="PRO_5035727557" description="Thioredoxin domain-containing protein" evidence="1">
    <location>
        <begin position="19"/>
        <end position="107"/>
    </location>
</feature>
<feature type="signal peptide" evidence="1">
    <location>
        <begin position="1"/>
        <end position="18"/>
    </location>
</feature>
<dbReference type="PANTHER" id="PTHR19991">
    <property type="entry name" value="L 2 01289"/>
    <property type="match status" value="1"/>
</dbReference>
<dbReference type="PANTHER" id="PTHR19991:SF2">
    <property type="entry name" value="GH08893P"/>
    <property type="match status" value="1"/>
</dbReference>
<dbReference type="AlphaFoldDB" id="A0A8S9XE75"/>
<keyword evidence="3" id="KW-1185">Reference proteome</keyword>
<evidence type="ECO:0000313" key="3">
    <source>
        <dbReference type="Proteomes" id="UP000466442"/>
    </source>
</evidence>